<proteinExistence type="predicted"/>
<evidence type="ECO:0000256" key="1">
    <source>
        <dbReference type="SAM" id="SignalP"/>
    </source>
</evidence>
<dbReference type="OrthoDB" id="1001765at2759"/>
<dbReference type="EMBL" id="JACAZI010000006">
    <property type="protein sequence ID" value="KAF7357946.1"/>
    <property type="molecule type" value="Genomic_DNA"/>
</dbReference>
<dbReference type="InterPro" id="IPR009078">
    <property type="entry name" value="Ferritin-like_SF"/>
</dbReference>
<feature type="chain" id="PRO_5034473229" evidence="1">
    <location>
        <begin position="22"/>
        <end position="300"/>
    </location>
</feature>
<reference evidence="2" key="1">
    <citation type="submission" date="2020-05" db="EMBL/GenBank/DDBJ databases">
        <title>Mycena genomes resolve the evolution of fungal bioluminescence.</title>
        <authorList>
            <person name="Tsai I.J."/>
        </authorList>
    </citation>
    <scope>NUCLEOTIDE SEQUENCE</scope>
    <source>
        <strain evidence="2">CCC161011</strain>
    </source>
</reference>
<dbReference type="InterPro" id="IPR052965">
    <property type="entry name" value="Pigment-catalase-like"/>
</dbReference>
<gene>
    <name evidence="2" type="ORF">MVEN_00841200</name>
</gene>
<name>A0A8H6YFU9_9AGAR</name>
<accession>A0A8H6YFU9</accession>
<dbReference type="Pfam" id="PF13668">
    <property type="entry name" value="Ferritin_2"/>
    <property type="match status" value="1"/>
</dbReference>
<sequence length="300" mass="31982">MKYSIAVAVLVTLSIAKVAKALPTRRGVSDTQVLNFALTLEHLESAFYQQGLSKFPQSAFVAAGYPDWVYERFQQIRDHEDTHETFISTALTTAGTQAVAPCEYNFPFTDVHSFIDLSAVLETVGTAAYTGGAQLISNKDYVTVAASILSVEARHTAWINSAVKRNNAWDTAFQTALTPNQIYSLGTAFIKSCPASNTALLPALTSYPALTVTDARPGKTAIVAFTAPKASTQLFAAFISGVGAPVFAPIEDGNKVVIPSDLYGFVFCVITKDGGVVDDSTTVAGPAILNFAYDSRGQTV</sequence>
<feature type="signal peptide" evidence="1">
    <location>
        <begin position="1"/>
        <end position="21"/>
    </location>
</feature>
<organism evidence="2 3">
    <name type="scientific">Mycena venus</name>
    <dbReference type="NCBI Taxonomy" id="2733690"/>
    <lineage>
        <taxon>Eukaryota</taxon>
        <taxon>Fungi</taxon>
        <taxon>Dikarya</taxon>
        <taxon>Basidiomycota</taxon>
        <taxon>Agaricomycotina</taxon>
        <taxon>Agaricomycetes</taxon>
        <taxon>Agaricomycetidae</taxon>
        <taxon>Agaricales</taxon>
        <taxon>Marasmiineae</taxon>
        <taxon>Mycenaceae</taxon>
        <taxon>Mycena</taxon>
    </lineage>
</organism>
<dbReference type="PANTHER" id="PTHR31694">
    <property type="entry name" value="DESICCATION-LIKE PROTEIN"/>
    <property type="match status" value="1"/>
</dbReference>
<keyword evidence="1" id="KW-0732">Signal</keyword>
<keyword evidence="3" id="KW-1185">Reference proteome</keyword>
<comment type="caution">
    <text evidence="2">The sequence shown here is derived from an EMBL/GenBank/DDBJ whole genome shotgun (WGS) entry which is preliminary data.</text>
</comment>
<evidence type="ECO:0000313" key="2">
    <source>
        <dbReference type="EMBL" id="KAF7357946.1"/>
    </source>
</evidence>
<dbReference type="AlphaFoldDB" id="A0A8H6YFU9"/>
<dbReference type="Proteomes" id="UP000620124">
    <property type="component" value="Unassembled WGS sequence"/>
</dbReference>
<dbReference type="PANTHER" id="PTHR31694:SF26">
    <property type="entry name" value="OS05G0151100 PROTEIN"/>
    <property type="match status" value="1"/>
</dbReference>
<dbReference type="SUPFAM" id="SSF47240">
    <property type="entry name" value="Ferritin-like"/>
    <property type="match status" value="1"/>
</dbReference>
<evidence type="ECO:0000313" key="3">
    <source>
        <dbReference type="Proteomes" id="UP000620124"/>
    </source>
</evidence>
<protein>
    <submittedName>
        <fullName evidence="2">Protein rds1</fullName>
    </submittedName>
</protein>